<accession>A0ABW2DAL4</accession>
<evidence type="ECO:0000313" key="1">
    <source>
        <dbReference type="EMBL" id="MFC6959325.1"/>
    </source>
</evidence>
<proteinExistence type="predicted"/>
<dbReference type="EMBL" id="JBHSYS010000004">
    <property type="protein sequence ID" value="MFC6959325.1"/>
    <property type="molecule type" value="Genomic_DNA"/>
</dbReference>
<comment type="caution">
    <text evidence="1">The sequence shown here is derived from an EMBL/GenBank/DDBJ whole genome shotgun (WGS) entry which is preliminary data.</text>
</comment>
<dbReference type="Proteomes" id="UP001596470">
    <property type="component" value="Unassembled WGS sequence"/>
</dbReference>
<gene>
    <name evidence="1" type="ORF">ACFQS3_19185</name>
</gene>
<dbReference type="RefSeq" id="WP_382345134.1">
    <property type="nucleotide sequence ID" value="NZ_JBHMBP010000001.1"/>
</dbReference>
<evidence type="ECO:0000313" key="2">
    <source>
        <dbReference type="Proteomes" id="UP001596470"/>
    </source>
</evidence>
<name>A0ABW2DAL4_9ACTN</name>
<sequence length="109" mass="11372">MPDLSIDPDALDQSGQRIEGTAEKFFTAIDEFASSIEGVTAACGSDEIGGLIEQAHQAVFEFAKECFTEAAQSMADAGIDVRDFAAQHLDADNAVSQAFAQIASEIGGA</sequence>
<reference evidence="2" key="1">
    <citation type="journal article" date="2019" name="Int. J. Syst. Evol. Microbiol.">
        <title>The Global Catalogue of Microorganisms (GCM) 10K type strain sequencing project: providing services to taxonomists for standard genome sequencing and annotation.</title>
        <authorList>
            <consortium name="The Broad Institute Genomics Platform"/>
            <consortium name="The Broad Institute Genome Sequencing Center for Infectious Disease"/>
            <person name="Wu L."/>
            <person name="Ma J."/>
        </authorList>
    </citation>
    <scope>NUCLEOTIDE SEQUENCE [LARGE SCALE GENOMIC DNA]</scope>
    <source>
        <strain evidence="2">KACC 12634</strain>
    </source>
</reference>
<keyword evidence="2" id="KW-1185">Reference proteome</keyword>
<protein>
    <submittedName>
        <fullName evidence="1">Uncharacterized protein</fullName>
    </submittedName>
</protein>
<organism evidence="1 2">
    <name type="scientific">Glycomyces mayteni</name>
    <dbReference type="NCBI Taxonomy" id="543887"/>
    <lineage>
        <taxon>Bacteria</taxon>
        <taxon>Bacillati</taxon>
        <taxon>Actinomycetota</taxon>
        <taxon>Actinomycetes</taxon>
        <taxon>Glycomycetales</taxon>
        <taxon>Glycomycetaceae</taxon>
        <taxon>Glycomyces</taxon>
    </lineage>
</organism>